<comment type="caution">
    <text evidence="5">The sequence shown here is derived from an EMBL/GenBank/DDBJ whole genome shotgun (WGS) entry which is preliminary data.</text>
</comment>
<dbReference type="Proteomes" id="UP000193648">
    <property type="component" value="Unassembled WGS sequence"/>
</dbReference>
<evidence type="ECO:0000256" key="2">
    <source>
        <dbReference type="ARBA" id="ARBA00004613"/>
    </source>
</evidence>
<dbReference type="InterPro" id="IPR045379">
    <property type="entry name" value="Crinkler_N"/>
</dbReference>
<name>A0A1Y2GGN7_9FUNG</name>
<dbReference type="OrthoDB" id="2304312at2759"/>
<keyword evidence="6" id="KW-1185">Reference proteome</keyword>
<dbReference type="GO" id="GO:0005576">
    <property type="term" value="C:extracellular region"/>
    <property type="evidence" value="ECO:0007669"/>
    <property type="project" value="UniProtKB-SubCell"/>
</dbReference>
<dbReference type="Pfam" id="PF20147">
    <property type="entry name" value="Crinkler"/>
    <property type="match status" value="1"/>
</dbReference>
<protein>
    <recommendedName>
        <fullName evidence="4">Crinkler effector protein N-terminal domain-containing protein</fullName>
    </recommendedName>
</protein>
<evidence type="ECO:0000259" key="4">
    <source>
        <dbReference type="Pfam" id="PF20147"/>
    </source>
</evidence>
<evidence type="ECO:0000313" key="5">
    <source>
        <dbReference type="EMBL" id="ORZ08563.1"/>
    </source>
</evidence>
<accession>A0A1Y2GGN7</accession>
<dbReference type="GO" id="GO:0043657">
    <property type="term" value="C:host cell"/>
    <property type="evidence" value="ECO:0007669"/>
    <property type="project" value="UniProtKB-SubCell"/>
</dbReference>
<gene>
    <name evidence="5" type="ORF">BCR41DRAFT_399242</name>
</gene>
<keyword evidence="3" id="KW-0964">Secreted</keyword>
<dbReference type="RefSeq" id="XP_021878491.1">
    <property type="nucleotide sequence ID" value="XM_022029037.1"/>
</dbReference>
<dbReference type="AlphaFoldDB" id="A0A1Y2GGN7"/>
<evidence type="ECO:0000256" key="1">
    <source>
        <dbReference type="ARBA" id="ARBA00004340"/>
    </source>
</evidence>
<feature type="domain" description="Crinkler effector protein N-terminal" evidence="4">
    <location>
        <begin position="5"/>
        <end position="101"/>
    </location>
</feature>
<evidence type="ECO:0000313" key="6">
    <source>
        <dbReference type="Proteomes" id="UP000193648"/>
    </source>
</evidence>
<reference evidence="5 6" key="1">
    <citation type="submission" date="2016-07" db="EMBL/GenBank/DDBJ databases">
        <title>Pervasive Adenine N6-methylation of Active Genes in Fungi.</title>
        <authorList>
            <consortium name="DOE Joint Genome Institute"/>
            <person name="Mondo S.J."/>
            <person name="Dannebaum R.O."/>
            <person name="Kuo R.C."/>
            <person name="Labutti K."/>
            <person name="Haridas S."/>
            <person name="Kuo A."/>
            <person name="Salamov A."/>
            <person name="Ahrendt S.R."/>
            <person name="Lipzen A."/>
            <person name="Sullivan W."/>
            <person name="Andreopoulos W.B."/>
            <person name="Clum A."/>
            <person name="Lindquist E."/>
            <person name="Daum C."/>
            <person name="Ramamoorthy G.K."/>
            <person name="Gryganskyi A."/>
            <person name="Culley D."/>
            <person name="Magnuson J.K."/>
            <person name="James T.Y."/>
            <person name="O'Malley M.A."/>
            <person name="Stajich J.E."/>
            <person name="Spatafora J.W."/>
            <person name="Visel A."/>
            <person name="Grigoriev I.V."/>
        </authorList>
    </citation>
    <scope>NUCLEOTIDE SEQUENCE [LARGE SCALE GENOMIC DNA]</scope>
    <source>
        <strain evidence="5 6">NRRL 3116</strain>
    </source>
</reference>
<sequence>MTDEISLVCILDGESTTFPVNFNPRRTICHLKNAIKKKKVNALQGIDANTLNLYHVSVLDEGTAVNITDVESKESLTRGTSEIFEVFGTAPPKKTIHIIVQRSLEVVI</sequence>
<dbReference type="EMBL" id="MCFF01000037">
    <property type="protein sequence ID" value="ORZ08563.1"/>
    <property type="molecule type" value="Genomic_DNA"/>
</dbReference>
<dbReference type="InParanoid" id="A0A1Y2GGN7"/>
<proteinExistence type="predicted"/>
<comment type="subcellular location">
    <subcellularLocation>
        <location evidence="1">Host cell</location>
    </subcellularLocation>
    <subcellularLocation>
        <location evidence="2">Secreted</location>
    </subcellularLocation>
</comment>
<organism evidence="5 6">
    <name type="scientific">Lobosporangium transversale</name>
    <dbReference type="NCBI Taxonomy" id="64571"/>
    <lineage>
        <taxon>Eukaryota</taxon>
        <taxon>Fungi</taxon>
        <taxon>Fungi incertae sedis</taxon>
        <taxon>Mucoromycota</taxon>
        <taxon>Mortierellomycotina</taxon>
        <taxon>Mortierellomycetes</taxon>
        <taxon>Mortierellales</taxon>
        <taxon>Mortierellaceae</taxon>
        <taxon>Lobosporangium</taxon>
    </lineage>
</organism>
<dbReference type="GeneID" id="33570880"/>
<evidence type="ECO:0000256" key="3">
    <source>
        <dbReference type="ARBA" id="ARBA00022525"/>
    </source>
</evidence>